<sequence length="470" mass="51519">MDQKAGKKRLAVLVGCNYANTPHELNGCINDALAMRDVLVKRFGFNQKHIELLTDAPDSLVMPTGANIKKALHRMVNRAEPGDVLFFHYSGHGTRIPSVRPGHFFGHDEAIVPWDFNLITDLDFRQIVNQLPKEASFTILSDSCHSGGLIDKEKEQIGPSSSTNEDSLLQSFKPKTIPFESVQQHLASLTNINTSDIGTHLLHFFGGDASLKFRLHPHEQDLLDSVKPDDGILLSGCQANEPSADMDPTENEGKAYGAFSNALQTVLKDHLDPLTNREVVLKTREVLKAGGYAQHSCLYCSDENADALFLWQPDKTPTNDLGETRFIDTFDTPMTCHGTSHDTPSSTLVCHMALLTPESAHQGHKPRQDLGGAYDEMMLENSRGVKEYNDGTTTWPPAIGVQPKVHSKLIQGGSQGIAEKIDSTTIRDATVHDRKHGRTISKELGGLEDHFDVTTPQDGETAVLAATTSG</sequence>
<evidence type="ECO:0000256" key="1">
    <source>
        <dbReference type="ARBA" id="ARBA00009005"/>
    </source>
</evidence>
<keyword evidence="4" id="KW-1185">Reference proteome</keyword>
<proteinExistence type="inferred from homology"/>
<dbReference type="EMBL" id="RXIC02000020">
    <property type="protein sequence ID" value="KAB1223215.1"/>
    <property type="molecule type" value="Genomic_DNA"/>
</dbReference>
<evidence type="ECO:0000313" key="4">
    <source>
        <dbReference type="Proteomes" id="UP000516437"/>
    </source>
</evidence>
<comment type="caution">
    <text evidence="3">The sequence shown here is derived from an EMBL/GenBank/DDBJ whole genome shotgun (WGS) entry which is preliminary data.</text>
</comment>
<accession>A0A6A1WD82</accession>
<dbReference type="OrthoDB" id="3223806at2759"/>
<dbReference type="Gene3D" id="3.40.50.12660">
    <property type="match status" value="2"/>
</dbReference>
<comment type="similarity">
    <text evidence="1">Belongs to the peptidase C14B family.</text>
</comment>
<dbReference type="GO" id="GO:0005737">
    <property type="term" value="C:cytoplasm"/>
    <property type="evidence" value="ECO:0007669"/>
    <property type="project" value="TreeGrafter"/>
</dbReference>
<dbReference type="PANTHER" id="PTHR48104:SF7">
    <property type="entry name" value="METACASPASE-9"/>
    <property type="match status" value="1"/>
</dbReference>
<dbReference type="InterPro" id="IPR029030">
    <property type="entry name" value="Caspase-like_dom_sf"/>
</dbReference>
<gene>
    <name evidence="3" type="ORF">CJ030_MR2G003172</name>
</gene>
<protein>
    <submittedName>
        <fullName evidence="3">Metacaspase-9</fullName>
    </submittedName>
</protein>
<dbReference type="AlphaFoldDB" id="A0A6A1WD82"/>
<feature type="domain" description="Peptidase C14 caspase" evidence="2">
    <location>
        <begin position="8"/>
        <end position="302"/>
    </location>
</feature>
<evidence type="ECO:0000313" key="3">
    <source>
        <dbReference type="EMBL" id="KAB1223215.1"/>
    </source>
</evidence>
<dbReference type="SUPFAM" id="SSF52129">
    <property type="entry name" value="Caspase-like"/>
    <property type="match status" value="1"/>
</dbReference>
<organism evidence="3 4">
    <name type="scientific">Morella rubra</name>
    <name type="common">Chinese bayberry</name>
    <dbReference type="NCBI Taxonomy" id="262757"/>
    <lineage>
        <taxon>Eukaryota</taxon>
        <taxon>Viridiplantae</taxon>
        <taxon>Streptophyta</taxon>
        <taxon>Embryophyta</taxon>
        <taxon>Tracheophyta</taxon>
        <taxon>Spermatophyta</taxon>
        <taxon>Magnoliopsida</taxon>
        <taxon>eudicotyledons</taxon>
        <taxon>Gunneridae</taxon>
        <taxon>Pentapetalae</taxon>
        <taxon>rosids</taxon>
        <taxon>fabids</taxon>
        <taxon>Fagales</taxon>
        <taxon>Myricaceae</taxon>
        <taxon>Morella</taxon>
    </lineage>
</organism>
<dbReference type="GO" id="GO:0006508">
    <property type="term" value="P:proteolysis"/>
    <property type="evidence" value="ECO:0007669"/>
    <property type="project" value="InterPro"/>
</dbReference>
<reference evidence="3 4" key="1">
    <citation type="journal article" date="2019" name="Plant Biotechnol. J.">
        <title>The red bayberry genome and genetic basis of sex determination.</title>
        <authorList>
            <person name="Jia H.M."/>
            <person name="Jia H.J."/>
            <person name="Cai Q.L."/>
            <person name="Wang Y."/>
            <person name="Zhao H.B."/>
            <person name="Yang W.F."/>
            <person name="Wang G.Y."/>
            <person name="Li Y.H."/>
            <person name="Zhan D.L."/>
            <person name="Shen Y.T."/>
            <person name="Niu Q.F."/>
            <person name="Chang L."/>
            <person name="Qiu J."/>
            <person name="Zhao L."/>
            <person name="Xie H.B."/>
            <person name="Fu W.Y."/>
            <person name="Jin J."/>
            <person name="Li X.W."/>
            <person name="Jiao Y."/>
            <person name="Zhou C.C."/>
            <person name="Tu T."/>
            <person name="Chai C.Y."/>
            <person name="Gao J.L."/>
            <person name="Fan L.J."/>
            <person name="van de Weg E."/>
            <person name="Wang J.Y."/>
            <person name="Gao Z.S."/>
        </authorList>
    </citation>
    <scope>NUCLEOTIDE SEQUENCE [LARGE SCALE GENOMIC DNA]</scope>
    <source>
        <tissue evidence="3">Leaves</tissue>
    </source>
</reference>
<dbReference type="InterPro" id="IPR050452">
    <property type="entry name" value="Metacaspase"/>
</dbReference>
<dbReference type="GO" id="GO:0004197">
    <property type="term" value="F:cysteine-type endopeptidase activity"/>
    <property type="evidence" value="ECO:0007669"/>
    <property type="project" value="InterPro"/>
</dbReference>
<name>A0A6A1WD82_9ROSI</name>
<dbReference type="Proteomes" id="UP000516437">
    <property type="component" value="Chromosome 2"/>
</dbReference>
<evidence type="ECO:0000259" key="2">
    <source>
        <dbReference type="Pfam" id="PF00656"/>
    </source>
</evidence>
<dbReference type="Pfam" id="PF00656">
    <property type="entry name" value="Peptidase_C14"/>
    <property type="match status" value="1"/>
</dbReference>
<dbReference type="PANTHER" id="PTHR48104">
    <property type="entry name" value="METACASPASE-4"/>
    <property type="match status" value="1"/>
</dbReference>
<dbReference type="InterPro" id="IPR011600">
    <property type="entry name" value="Pept_C14_caspase"/>
</dbReference>